<dbReference type="AlphaFoldDB" id="A0A836LZN7"/>
<comment type="caution">
    <text evidence="1">The sequence shown here is derived from an EMBL/GenBank/DDBJ whole genome shotgun (WGS) entry which is preliminary data.</text>
</comment>
<dbReference type="EMBL" id="JMOA01000030">
    <property type="protein sequence ID" value="KCY01086.1"/>
    <property type="molecule type" value="Genomic_DNA"/>
</dbReference>
<accession>A0A836LZN7</accession>
<name>A0A836LZN7_ACIBA</name>
<organism evidence="1 2">
    <name type="scientific">Acinetobacter baumannii 1499986</name>
    <dbReference type="NCBI Taxonomy" id="1310673"/>
    <lineage>
        <taxon>Bacteria</taxon>
        <taxon>Pseudomonadati</taxon>
        <taxon>Pseudomonadota</taxon>
        <taxon>Gammaproteobacteria</taxon>
        <taxon>Moraxellales</taxon>
        <taxon>Moraxellaceae</taxon>
        <taxon>Acinetobacter</taxon>
        <taxon>Acinetobacter calcoaceticus/baumannii complex</taxon>
    </lineage>
</organism>
<sequence length="38" mass="4250">MESLSFALKSKASVSLSDTFKKTWVRLPITVKVLVLLL</sequence>
<protein>
    <submittedName>
        <fullName evidence="1">Uncharacterized protein</fullName>
    </submittedName>
</protein>
<evidence type="ECO:0000313" key="2">
    <source>
        <dbReference type="Proteomes" id="UP000027309"/>
    </source>
</evidence>
<reference evidence="1 2" key="1">
    <citation type="submission" date="2014-04" db="EMBL/GenBank/DDBJ databases">
        <title>Comparative genomics and transcriptomics to identify genetic mechanisms underlying the emergence of carbapenem resistant Acinetobacter baumannii (CRAb).</title>
        <authorList>
            <person name="Harris A.D."/>
            <person name="Johnson K.J."/>
            <person name="George J."/>
            <person name="Nadendla S."/>
            <person name="Daugherty S.C."/>
            <person name="Parankush S."/>
            <person name="Sadzewicz L."/>
            <person name="Tallon L."/>
            <person name="Sengamalay N."/>
            <person name="Hazen T.H."/>
            <person name="Rasko D.A."/>
        </authorList>
    </citation>
    <scope>NUCLEOTIDE SEQUENCE [LARGE SCALE GENOMIC DNA]</scope>
    <source>
        <strain evidence="1 2">1499986</strain>
    </source>
</reference>
<evidence type="ECO:0000313" key="1">
    <source>
        <dbReference type="EMBL" id="KCY01086.1"/>
    </source>
</evidence>
<proteinExistence type="predicted"/>
<dbReference type="Proteomes" id="UP000027309">
    <property type="component" value="Unassembled WGS sequence"/>
</dbReference>
<gene>
    <name evidence="1" type="ORF">J572_2422</name>
</gene>